<dbReference type="AlphaFoldDB" id="A0AAN2C9K6"/>
<dbReference type="Proteomes" id="UP001317532">
    <property type="component" value="Chromosome"/>
</dbReference>
<accession>A0AAN2C9K6</accession>
<keyword evidence="2" id="KW-0732">Signal</keyword>
<evidence type="ECO:0000256" key="1">
    <source>
        <dbReference type="SAM" id="MobiDB-lite"/>
    </source>
</evidence>
<sequence length="232" mass="24812">MVRTLLCAAALTTLLLGAVPARADDDLTRRLIDQCVGCTFPKDLRGRDLHDLRFVGSDLRDVDFSNAKLSGARFVGADLAGARFDGADLRNARFEGVRFRRTSFARAKIDGVRMTGVDLSGTAIVGTDPHAFDVRGRGWARMGDRDGAELGAIPPLPVLPPIPDVGPQVERALREAERSMRRLQIEGGPCTRVWIRGVPPIPPRRAAPPAPPAPSTVPSPPAMPAPGSSRAS</sequence>
<evidence type="ECO:0000256" key="2">
    <source>
        <dbReference type="SAM" id="SignalP"/>
    </source>
</evidence>
<feature type="chain" id="PRO_5042895107" description="Pentapeptide repeat-containing protein" evidence="2">
    <location>
        <begin position="24"/>
        <end position="232"/>
    </location>
</feature>
<dbReference type="Gene3D" id="2.160.20.80">
    <property type="entry name" value="E3 ubiquitin-protein ligase SopA"/>
    <property type="match status" value="1"/>
</dbReference>
<dbReference type="InterPro" id="IPR044213">
    <property type="entry name" value="At2g44920-like"/>
</dbReference>
<evidence type="ECO:0000313" key="4">
    <source>
        <dbReference type="Proteomes" id="UP001317532"/>
    </source>
</evidence>
<gene>
    <name evidence="3" type="ORF">WPS_13640</name>
</gene>
<organism evidence="3 4">
    <name type="scientific">Vulcanimicrobium alpinum</name>
    <dbReference type="NCBI Taxonomy" id="3016050"/>
    <lineage>
        <taxon>Bacteria</taxon>
        <taxon>Bacillati</taxon>
        <taxon>Vulcanimicrobiota</taxon>
        <taxon>Vulcanimicrobiia</taxon>
        <taxon>Vulcanimicrobiales</taxon>
        <taxon>Vulcanimicrobiaceae</taxon>
        <taxon>Vulcanimicrobium</taxon>
    </lineage>
</organism>
<dbReference type="KEGG" id="vab:WPS_13640"/>
<feature type="compositionally biased region" description="Pro residues" evidence="1">
    <location>
        <begin position="199"/>
        <end position="224"/>
    </location>
</feature>
<evidence type="ECO:0008006" key="5">
    <source>
        <dbReference type="Google" id="ProtNLM"/>
    </source>
</evidence>
<dbReference type="PANTHER" id="PTHR47200">
    <property type="entry name" value="THYLAKOID LUMENAL 15 KDA PROTEIN 1, CHLOROPLASTIC"/>
    <property type="match status" value="1"/>
</dbReference>
<dbReference type="EMBL" id="AP025523">
    <property type="protein sequence ID" value="BDE06088.1"/>
    <property type="molecule type" value="Genomic_DNA"/>
</dbReference>
<dbReference type="Pfam" id="PF00805">
    <property type="entry name" value="Pentapeptide"/>
    <property type="match status" value="1"/>
</dbReference>
<evidence type="ECO:0000313" key="3">
    <source>
        <dbReference type="EMBL" id="BDE06088.1"/>
    </source>
</evidence>
<dbReference type="PANTHER" id="PTHR47200:SF2">
    <property type="entry name" value="THYLAKOID LUMENAL 15 KDA PROTEIN 1, CHLOROPLASTIC"/>
    <property type="match status" value="1"/>
</dbReference>
<name>A0AAN2C9K6_UNVUL</name>
<feature type="signal peptide" evidence="2">
    <location>
        <begin position="1"/>
        <end position="23"/>
    </location>
</feature>
<dbReference type="RefSeq" id="WP_317997076.1">
    <property type="nucleotide sequence ID" value="NZ_AP025523.1"/>
</dbReference>
<proteinExistence type="predicted"/>
<feature type="region of interest" description="Disordered" evidence="1">
    <location>
        <begin position="197"/>
        <end position="232"/>
    </location>
</feature>
<reference evidence="3 4" key="1">
    <citation type="journal article" date="2022" name="ISME Commun">
        <title>Vulcanimicrobium alpinus gen. nov. sp. nov., the first cultivated representative of the candidate phylum 'Eremiobacterota', is a metabolically versatile aerobic anoxygenic phototroph.</title>
        <authorList>
            <person name="Yabe S."/>
            <person name="Muto K."/>
            <person name="Abe K."/>
            <person name="Yokota A."/>
            <person name="Staudigel H."/>
            <person name="Tebo B.M."/>
        </authorList>
    </citation>
    <scope>NUCLEOTIDE SEQUENCE [LARGE SCALE GENOMIC DNA]</scope>
    <source>
        <strain evidence="3 4">WC8-2</strain>
    </source>
</reference>
<dbReference type="SUPFAM" id="SSF141571">
    <property type="entry name" value="Pentapeptide repeat-like"/>
    <property type="match status" value="1"/>
</dbReference>
<keyword evidence="4" id="KW-1185">Reference proteome</keyword>
<protein>
    <recommendedName>
        <fullName evidence="5">Pentapeptide repeat-containing protein</fullName>
    </recommendedName>
</protein>
<dbReference type="InterPro" id="IPR001646">
    <property type="entry name" value="5peptide_repeat"/>
</dbReference>